<name>A0ABS4ARB1_9PROT</name>
<protein>
    <submittedName>
        <fullName evidence="3">Tripartite tricarboxylate transporter substrate binding protein</fullName>
    </submittedName>
</protein>
<dbReference type="InterPro" id="IPR005064">
    <property type="entry name" value="BUG"/>
</dbReference>
<reference evidence="3 4" key="1">
    <citation type="submission" date="2021-03" db="EMBL/GenBank/DDBJ databases">
        <authorList>
            <person name="So Y."/>
        </authorList>
    </citation>
    <scope>NUCLEOTIDE SEQUENCE [LARGE SCALE GENOMIC DNA]</scope>
    <source>
        <strain evidence="3 4">PWR1</strain>
    </source>
</reference>
<proteinExistence type="inferred from homology"/>
<dbReference type="PANTHER" id="PTHR42928">
    <property type="entry name" value="TRICARBOXYLATE-BINDING PROTEIN"/>
    <property type="match status" value="1"/>
</dbReference>
<dbReference type="Gene3D" id="3.40.190.150">
    <property type="entry name" value="Bordetella uptake gene, domain 1"/>
    <property type="match status" value="1"/>
</dbReference>
<dbReference type="EMBL" id="JAGIYZ010000006">
    <property type="protein sequence ID" value="MBP0463895.1"/>
    <property type="molecule type" value="Genomic_DNA"/>
</dbReference>
<evidence type="ECO:0000256" key="2">
    <source>
        <dbReference type="SAM" id="SignalP"/>
    </source>
</evidence>
<dbReference type="Gene3D" id="3.40.190.10">
    <property type="entry name" value="Periplasmic binding protein-like II"/>
    <property type="match status" value="1"/>
</dbReference>
<evidence type="ECO:0000313" key="3">
    <source>
        <dbReference type="EMBL" id="MBP0463895.1"/>
    </source>
</evidence>
<dbReference type="InterPro" id="IPR042100">
    <property type="entry name" value="Bug_dom1"/>
</dbReference>
<gene>
    <name evidence="3" type="ORF">J5Y09_08230</name>
</gene>
<evidence type="ECO:0000313" key="4">
    <source>
        <dbReference type="Proteomes" id="UP000680815"/>
    </source>
</evidence>
<dbReference type="PIRSF" id="PIRSF017082">
    <property type="entry name" value="YflP"/>
    <property type="match status" value="1"/>
</dbReference>
<dbReference type="PANTHER" id="PTHR42928:SF5">
    <property type="entry name" value="BLR1237 PROTEIN"/>
    <property type="match status" value="1"/>
</dbReference>
<comment type="caution">
    <text evidence="3">The sequence shown here is derived from an EMBL/GenBank/DDBJ whole genome shotgun (WGS) entry which is preliminary data.</text>
</comment>
<accession>A0ABS4ARB1</accession>
<dbReference type="PROSITE" id="PS51318">
    <property type="entry name" value="TAT"/>
    <property type="match status" value="1"/>
</dbReference>
<dbReference type="Pfam" id="PF03401">
    <property type="entry name" value="TctC"/>
    <property type="match status" value="1"/>
</dbReference>
<feature type="chain" id="PRO_5046346573" evidence="2">
    <location>
        <begin position="40"/>
        <end position="338"/>
    </location>
</feature>
<keyword evidence="4" id="KW-1185">Reference proteome</keyword>
<keyword evidence="2" id="KW-0732">Signal</keyword>
<comment type="similarity">
    <text evidence="1">Belongs to the UPF0065 (bug) family.</text>
</comment>
<evidence type="ECO:0000256" key="1">
    <source>
        <dbReference type="ARBA" id="ARBA00006987"/>
    </source>
</evidence>
<feature type="signal peptide" evidence="2">
    <location>
        <begin position="1"/>
        <end position="39"/>
    </location>
</feature>
<sequence>MHENHRDLHRRLVRPQATGLTRRALLGAAGAALAAPALAQSDWPNRAIRLIVPFAPGGSSDVLARLIQPGLGAALGQSVIVENRSGAGSMLGTEAVARSPADGYTLLLADLPYAIVPALQARMPYDVERDLVPVVMVGAAPLLIFGHPSLPARNAAEFAALARARPGHYTYGSGGVGAASHMMGELFQIATGTQLTHVPYRGGGPAIQDLAAGNLNTVFVTVASAAPQLSSGQIRGLGVMATERMRSHPDIPTFREQGIDLVAEHWWGLLAPRGTPEPVIARIAAAMPGVLGGTGMAERLDALAVIPRSDGPAPFGERIRQDIRRYGEIARSRGITAQ</sequence>
<dbReference type="CDD" id="cd13578">
    <property type="entry name" value="PBP2_Bug27"/>
    <property type="match status" value="1"/>
</dbReference>
<dbReference type="InterPro" id="IPR006311">
    <property type="entry name" value="TAT_signal"/>
</dbReference>
<dbReference type="RefSeq" id="WP_209351268.1">
    <property type="nucleotide sequence ID" value="NZ_JAGIYZ010000006.1"/>
</dbReference>
<organism evidence="3 4">
    <name type="scientific">Roseomonas nitratireducens</name>
    <dbReference type="NCBI Taxonomy" id="2820810"/>
    <lineage>
        <taxon>Bacteria</taxon>
        <taxon>Pseudomonadati</taxon>
        <taxon>Pseudomonadota</taxon>
        <taxon>Alphaproteobacteria</taxon>
        <taxon>Acetobacterales</taxon>
        <taxon>Roseomonadaceae</taxon>
        <taxon>Roseomonas</taxon>
    </lineage>
</organism>
<dbReference type="Proteomes" id="UP000680815">
    <property type="component" value="Unassembled WGS sequence"/>
</dbReference>